<proteinExistence type="predicted"/>
<dbReference type="EMBL" id="JACTNZ010000010">
    <property type="protein sequence ID" value="KAG5527464.1"/>
    <property type="molecule type" value="Genomic_DNA"/>
</dbReference>
<organism evidence="2 3">
    <name type="scientific">Rhododendron griersonianum</name>
    <dbReference type="NCBI Taxonomy" id="479676"/>
    <lineage>
        <taxon>Eukaryota</taxon>
        <taxon>Viridiplantae</taxon>
        <taxon>Streptophyta</taxon>
        <taxon>Embryophyta</taxon>
        <taxon>Tracheophyta</taxon>
        <taxon>Spermatophyta</taxon>
        <taxon>Magnoliopsida</taxon>
        <taxon>eudicotyledons</taxon>
        <taxon>Gunneridae</taxon>
        <taxon>Pentapetalae</taxon>
        <taxon>asterids</taxon>
        <taxon>Ericales</taxon>
        <taxon>Ericaceae</taxon>
        <taxon>Ericoideae</taxon>
        <taxon>Rhodoreae</taxon>
        <taxon>Rhododendron</taxon>
    </lineage>
</organism>
<comment type="caution">
    <text evidence="2">The sequence shown here is derived from an EMBL/GenBank/DDBJ whole genome shotgun (WGS) entry which is preliminary data.</text>
</comment>
<name>A0AAV6ILL0_9ERIC</name>
<evidence type="ECO:0000313" key="2">
    <source>
        <dbReference type="EMBL" id="KAG5527464.1"/>
    </source>
</evidence>
<sequence length="270" mass="30179">MREVSYAKGRVLIATEISNKIEGEVQLSVNGRNYFVQVVEEETFRSIVSTVHGVVSEAKVQDDDVDNTGDDRDASCKKDGNLVDDMERQRKVYPDDKVEEAEKFEEAEMAEKSNNYSHQPVLGKKPNVEKPPLQEETVGDMAQGNNNSDERINEESSNSVHGLDSIVQDSQSPLNEECFESINNSSQVQNTEFHEQVQERERINEEAIIPVVVLVLQHALQPPQEAVGVQPEYGPNCNRGMSLSMVSDNGNKAEWLDRSSEYSSSTSLQS</sequence>
<protein>
    <submittedName>
        <fullName evidence="2">Uncharacterized protein</fullName>
    </submittedName>
</protein>
<dbReference type="Proteomes" id="UP000823749">
    <property type="component" value="Chromosome 10"/>
</dbReference>
<dbReference type="AlphaFoldDB" id="A0AAV6ILL0"/>
<evidence type="ECO:0000313" key="3">
    <source>
        <dbReference type="Proteomes" id="UP000823749"/>
    </source>
</evidence>
<evidence type="ECO:0000256" key="1">
    <source>
        <dbReference type="SAM" id="MobiDB-lite"/>
    </source>
</evidence>
<keyword evidence="3" id="KW-1185">Reference proteome</keyword>
<accession>A0AAV6ILL0</accession>
<gene>
    <name evidence="2" type="ORF">RHGRI_028380</name>
</gene>
<reference evidence="2" key="1">
    <citation type="submission" date="2020-08" db="EMBL/GenBank/DDBJ databases">
        <title>Plant Genome Project.</title>
        <authorList>
            <person name="Zhang R.-G."/>
        </authorList>
    </citation>
    <scope>NUCLEOTIDE SEQUENCE</scope>
    <source>
        <strain evidence="2">WSP0</strain>
        <tissue evidence="2">Leaf</tissue>
    </source>
</reference>
<feature type="region of interest" description="Disordered" evidence="1">
    <location>
        <begin position="62"/>
        <end position="160"/>
    </location>
</feature>
<feature type="compositionally biased region" description="Basic and acidic residues" evidence="1">
    <location>
        <begin position="69"/>
        <end position="111"/>
    </location>
</feature>